<dbReference type="EMBL" id="JAPXGO010000001">
    <property type="protein sequence ID" value="MCZ6159333.1"/>
    <property type="molecule type" value="Genomic_DNA"/>
</dbReference>
<evidence type="ECO:0000313" key="2">
    <source>
        <dbReference type="Proteomes" id="UP001075225"/>
    </source>
</evidence>
<organism evidence="1 2">
    <name type="scientific">Campylobacter ureolyticus</name>
    <dbReference type="NCBI Taxonomy" id="827"/>
    <lineage>
        <taxon>Bacteria</taxon>
        <taxon>Pseudomonadati</taxon>
        <taxon>Campylobacterota</taxon>
        <taxon>Epsilonproteobacteria</taxon>
        <taxon>Campylobacterales</taxon>
        <taxon>Campylobacteraceae</taxon>
        <taxon>Campylobacter</taxon>
    </lineage>
</organism>
<gene>
    <name evidence="1" type="ORF">O6B32_02395</name>
</gene>
<proteinExistence type="predicted"/>
<dbReference type="AlphaFoldDB" id="A0A9Q4KGP2"/>
<dbReference type="Proteomes" id="UP001075225">
    <property type="component" value="Unassembled WGS sequence"/>
</dbReference>
<name>A0A9Q4KGP2_9BACT</name>
<evidence type="ECO:0000313" key="1">
    <source>
        <dbReference type="EMBL" id="MCZ6159333.1"/>
    </source>
</evidence>
<accession>A0A9Q4KGP2</accession>
<comment type="caution">
    <text evidence="1">The sequence shown here is derived from an EMBL/GenBank/DDBJ whole genome shotgun (WGS) entry which is preliminary data.</text>
</comment>
<reference evidence="1" key="1">
    <citation type="submission" date="2022-12" db="EMBL/GenBank/DDBJ databases">
        <title>Species Delineation and Comparative Genomics within the Campylobacter ureolyticus Complex.</title>
        <authorList>
            <person name="Maki J."/>
            <person name="Howard M."/>
            <person name="Connelly S."/>
            <person name="Hardy D.J."/>
            <person name="Cameron A."/>
        </authorList>
    </citation>
    <scope>NUCLEOTIDE SEQUENCE</scope>
    <source>
        <strain evidence="1">URMC_787</strain>
    </source>
</reference>
<dbReference type="RefSeq" id="WP_269484390.1">
    <property type="nucleotide sequence ID" value="NZ_JAPXGH010000009.1"/>
</dbReference>
<protein>
    <submittedName>
        <fullName evidence="1">Uncharacterized protein</fullName>
    </submittedName>
</protein>
<sequence>MTKNEMQNFKKFYQIMNSNNDTFIQKIKVIKLNKSEGKEKTDKDGNPVINQATGEVEKWDDSYYLTFLAMNSGGTHSTRISQEQFVTLKEEFVYVATGKIEYVSYKDNYNTIPTVKFEIFEDFENYLVSQLEITTSQQEKSISVAEAKNTTSTKAP</sequence>